<protein>
    <submittedName>
        <fullName evidence="1">Uncharacterized protein</fullName>
    </submittedName>
</protein>
<reference evidence="1" key="1">
    <citation type="journal article" date="2014" name="Front. Microbiol.">
        <title>High frequency of phylogenetically diverse reductive dehalogenase-homologous genes in deep subseafloor sedimentary metagenomes.</title>
        <authorList>
            <person name="Kawai M."/>
            <person name="Futagami T."/>
            <person name="Toyoda A."/>
            <person name="Takaki Y."/>
            <person name="Nishi S."/>
            <person name="Hori S."/>
            <person name="Arai W."/>
            <person name="Tsubouchi T."/>
            <person name="Morono Y."/>
            <person name="Uchiyama I."/>
            <person name="Ito T."/>
            <person name="Fujiyama A."/>
            <person name="Inagaki F."/>
            <person name="Takami H."/>
        </authorList>
    </citation>
    <scope>NUCLEOTIDE SEQUENCE</scope>
    <source>
        <strain evidence="1">Expedition CK06-06</strain>
    </source>
</reference>
<dbReference type="EMBL" id="BARS01021297">
    <property type="protein sequence ID" value="GAG02007.1"/>
    <property type="molecule type" value="Genomic_DNA"/>
</dbReference>
<name>X0US04_9ZZZZ</name>
<feature type="non-terminal residue" evidence="1">
    <location>
        <position position="59"/>
    </location>
</feature>
<comment type="caution">
    <text evidence="1">The sequence shown here is derived from an EMBL/GenBank/DDBJ whole genome shotgun (WGS) entry which is preliminary data.</text>
</comment>
<evidence type="ECO:0000313" key="1">
    <source>
        <dbReference type="EMBL" id="GAG02007.1"/>
    </source>
</evidence>
<accession>X0US04</accession>
<gene>
    <name evidence="1" type="ORF">S01H1_34228</name>
</gene>
<organism evidence="1">
    <name type="scientific">marine sediment metagenome</name>
    <dbReference type="NCBI Taxonomy" id="412755"/>
    <lineage>
        <taxon>unclassified sequences</taxon>
        <taxon>metagenomes</taxon>
        <taxon>ecological metagenomes</taxon>
    </lineage>
</organism>
<proteinExistence type="predicted"/>
<dbReference type="AlphaFoldDB" id="X0US04"/>
<sequence length="59" mass="6744">MRRGCIAIGEVRCDGCGRIMRHPERYLAINETEGVEAEEGKTLRYCVECSLSRGYARYD</sequence>